<dbReference type="InterPro" id="IPR052528">
    <property type="entry name" value="Sugar_transport-like"/>
</dbReference>
<proteinExistence type="predicted"/>
<feature type="transmembrane region" description="Helical" evidence="1">
    <location>
        <begin position="329"/>
        <end position="350"/>
    </location>
</feature>
<dbReference type="AlphaFoldDB" id="A0A9X3LJY2"/>
<accession>A0A9X3LJY2</accession>
<evidence type="ECO:0000313" key="3">
    <source>
        <dbReference type="Proteomes" id="UP001146469"/>
    </source>
</evidence>
<sequence length="460" mass="48686">MSGKSSTESSKFWRTFTTKFIGTPPESDLKHVEENAGRYSLGFGTQNIGDQIVSAKTVLPWFLSVVAAPVWIIPLLVPIRESGSMLPQALFRPWLQTKTSRLGFMLVGTLGQALACAIMVAAALLTDGLLAGLIILFALALLSTCRSLVSLTSKDIAGRTVPKGFRGRLTGFATTLSGAVAILVGVAIQAARGELTPTLFAVLFAIATAAWLASAWLFKGIREGVTKQEQKELPQGTNYLRDVFDDIVDLVRSDRDFRRFVLVRSLLLASALSPTFLVTMANQQSVTEESSLASAIFTGLGTFVIASGVASLLAGRISGLLSDVSSRNTLSGAALLATIVLIITVALGYASSLSDAHAWTTALVWWLPIAFFIISLAHAAIRVARSTYIVDMAEGTQRTRYVSVANTLMGVLLLIVGALTSVLALVSPEVALAALALFGLLGAALSKTLPEVSVGKNKIS</sequence>
<feature type="transmembrane region" description="Helical" evidence="1">
    <location>
        <begin position="430"/>
        <end position="449"/>
    </location>
</feature>
<feature type="transmembrane region" description="Helical" evidence="1">
    <location>
        <begin position="292"/>
        <end position="317"/>
    </location>
</feature>
<reference evidence="2" key="1">
    <citation type="submission" date="2022-02" db="EMBL/GenBank/DDBJ databases">
        <title>Corynebacterium sp. from urogenital microbiome.</title>
        <authorList>
            <person name="Cappelli E.A."/>
            <person name="Ribeiro T.G."/>
            <person name="Peixe L."/>
        </authorList>
    </citation>
    <scope>NUCLEOTIDE SEQUENCE</scope>
    <source>
        <strain evidence="2">C8Ua_174</strain>
    </source>
</reference>
<dbReference type="Proteomes" id="UP001146469">
    <property type="component" value="Unassembled WGS sequence"/>
</dbReference>
<dbReference type="EMBL" id="JAKMUT010000003">
    <property type="protein sequence ID" value="MCZ9289527.1"/>
    <property type="molecule type" value="Genomic_DNA"/>
</dbReference>
<name>A0A9X3LJY2_9CORY</name>
<dbReference type="RefSeq" id="WP_269944350.1">
    <property type="nucleotide sequence ID" value="NZ_JAKMUT010000003.1"/>
</dbReference>
<keyword evidence="1" id="KW-1133">Transmembrane helix</keyword>
<comment type="caution">
    <text evidence="2">The sequence shown here is derived from an EMBL/GenBank/DDBJ whole genome shotgun (WGS) entry which is preliminary data.</text>
</comment>
<feature type="transmembrane region" description="Helical" evidence="1">
    <location>
        <begin position="58"/>
        <end position="77"/>
    </location>
</feature>
<keyword evidence="1" id="KW-0472">Membrane</keyword>
<protein>
    <submittedName>
        <fullName evidence="2">MFS transporter</fullName>
    </submittedName>
</protein>
<feature type="transmembrane region" description="Helical" evidence="1">
    <location>
        <begin position="102"/>
        <end position="124"/>
    </location>
</feature>
<gene>
    <name evidence="2" type="ORF">L8V00_04800</name>
</gene>
<keyword evidence="1" id="KW-0812">Transmembrane</keyword>
<feature type="transmembrane region" description="Helical" evidence="1">
    <location>
        <begin position="362"/>
        <end position="381"/>
    </location>
</feature>
<keyword evidence="3" id="KW-1185">Reference proteome</keyword>
<feature type="transmembrane region" description="Helical" evidence="1">
    <location>
        <begin position="130"/>
        <end position="149"/>
    </location>
</feature>
<feature type="transmembrane region" description="Helical" evidence="1">
    <location>
        <begin position="169"/>
        <end position="191"/>
    </location>
</feature>
<dbReference type="InterPro" id="IPR036259">
    <property type="entry name" value="MFS_trans_sf"/>
</dbReference>
<feature type="transmembrane region" description="Helical" evidence="1">
    <location>
        <begin position="401"/>
        <end position="424"/>
    </location>
</feature>
<dbReference type="PANTHER" id="PTHR23526">
    <property type="entry name" value="INTEGRAL MEMBRANE TRANSPORT PROTEIN-RELATED"/>
    <property type="match status" value="1"/>
</dbReference>
<dbReference type="PANTHER" id="PTHR23526:SF1">
    <property type="entry name" value="MAJOR FACILITATOR SUPERFAMILY MFS_1"/>
    <property type="match status" value="1"/>
</dbReference>
<evidence type="ECO:0000256" key="1">
    <source>
        <dbReference type="SAM" id="Phobius"/>
    </source>
</evidence>
<feature type="transmembrane region" description="Helical" evidence="1">
    <location>
        <begin position="261"/>
        <end position="280"/>
    </location>
</feature>
<organism evidence="2 3">
    <name type="scientific">Corynebacterium evansiae</name>
    <dbReference type="NCBI Taxonomy" id="2913499"/>
    <lineage>
        <taxon>Bacteria</taxon>
        <taxon>Bacillati</taxon>
        <taxon>Actinomycetota</taxon>
        <taxon>Actinomycetes</taxon>
        <taxon>Mycobacteriales</taxon>
        <taxon>Corynebacteriaceae</taxon>
        <taxon>Corynebacterium</taxon>
    </lineage>
</organism>
<evidence type="ECO:0000313" key="2">
    <source>
        <dbReference type="EMBL" id="MCZ9289527.1"/>
    </source>
</evidence>
<dbReference type="SUPFAM" id="SSF103473">
    <property type="entry name" value="MFS general substrate transporter"/>
    <property type="match status" value="1"/>
</dbReference>
<dbReference type="Gene3D" id="1.20.1250.20">
    <property type="entry name" value="MFS general substrate transporter like domains"/>
    <property type="match status" value="1"/>
</dbReference>
<feature type="transmembrane region" description="Helical" evidence="1">
    <location>
        <begin position="197"/>
        <end position="218"/>
    </location>
</feature>